<keyword evidence="3" id="KW-1185">Reference proteome</keyword>
<evidence type="ECO:0000256" key="1">
    <source>
        <dbReference type="SAM" id="MobiDB-lite"/>
    </source>
</evidence>
<dbReference type="PANTHER" id="PTHR43591">
    <property type="entry name" value="METHYLTRANSFERASE"/>
    <property type="match status" value="1"/>
</dbReference>
<sequence length="346" mass="37212">MPIGRVEGCGDHGRAAGDRAGTPGRHAAELRADSGFTDLRAVRFREDRHYGTDRPVGPYGRHLRYGTPCRSPAARPRWADSGAVNERSRKRGRTGGTGDPAWSGRAGAEAFAAVEAATDWLLGYPFVFRALARRIRGGDVLVDYGCGPGAVADRAARILGARVVGVDTSPEMLALARAQESAVAEFHLVENGRATGLADGCADAVMCNHVIASLPDEQAVLGVFTEIRRLLRPGAPCVLLATDPACTGREYASLRIGEPGEVYGPGDELTVRLRRTDGTWQEVRNHAWPPGIYPELLEGAGFREVVQQHPTVEEAQSLADPELLRGRDWTAERERPPLVVTTALAV</sequence>
<feature type="region of interest" description="Disordered" evidence="1">
    <location>
        <begin position="50"/>
        <end position="102"/>
    </location>
</feature>
<organism evidence="2 3">
    <name type="scientific">Streptomyces lavendulae subsp. lavendulae</name>
    <dbReference type="NCBI Taxonomy" id="58340"/>
    <lineage>
        <taxon>Bacteria</taxon>
        <taxon>Bacillati</taxon>
        <taxon>Actinomycetota</taxon>
        <taxon>Actinomycetes</taxon>
        <taxon>Kitasatosporales</taxon>
        <taxon>Streptomycetaceae</taxon>
        <taxon>Streptomyces</taxon>
    </lineage>
</organism>
<dbReference type="Pfam" id="PF08241">
    <property type="entry name" value="Methyltransf_11"/>
    <property type="match status" value="1"/>
</dbReference>
<dbReference type="GO" id="GO:0008757">
    <property type="term" value="F:S-adenosylmethionine-dependent methyltransferase activity"/>
    <property type="evidence" value="ECO:0007669"/>
    <property type="project" value="InterPro"/>
</dbReference>
<dbReference type="EMBL" id="CP024985">
    <property type="protein sequence ID" value="ATZ28555.1"/>
    <property type="molecule type" value="Genomic_DNA"/>
</dbReference>
<gene>
    <name evidence="2" type="ORF">SLAV_33920</name>
</gene>
<proteinExistence type="predicted"/>
<evidence type="ECO:0000313" key="2">
    <source>
        <dbReference type="EMBL" id="ATZ28555.1"/>
    </source>
</evidence>
<feature type="region of interest" description="Disordered" evidence="1">
    <location>
        <begin position="1"/>
        <end position="26"/>
    </location>
</feature>
<dbReference type="InterPro" id="IPR013216">
    <property type="entry name" value="Methyltransf_11"/>
</dbReference>
<dbReference type="Proteomes" id="UP000231791">
    <property type="component" value="Chromosome"/>
</dbReference>
<dbReference type="InterPro" id="IPR029063">
    <property type="entry name" value="SAM-dependent_MTases_sf"/>
</dbReference>
<accession>A0A2K8PSE4</accession>
<dbReference type="PANTHER" id="PTHR43591:SF24">
    <property type="entry name" value="2-METHOXY-6-POLYPRENYL-1,4-BENZOQUINOL METHYLASE, MITOCHONDRIAL"/>
    <property type="match status" value="1"/>
</dbReference>
<feature type="compositionally biased region" description="Basic and acidic residues" evidence="1">
    <location>
        <begin position="8"/>
        <end position="17"/>
    </location>
</feature>
<protein>
    <submittedName>
        <fullName evidence="2">Uncharacterized protein</fullName>
    </submittedName>
</protein>
<dbReference type="Gene3D" id="3.40.50.150">
    <property type="entry name" value="Vaccinia Virus protein VP39"/>
    <property type="match status" value="1"/>
</dbReference>
<dbReference type="KEGG" id="slx:SLAV_33920"/>
<dbReference type="SUPFAM" id="SSF53335">
    <property type="entry name" value="S-adenosyl-L-methionine-dependent methyltransferases"/>
    <property type="match status" value="1"/>
</dbReference>
<dbReference type="CDD" id="cd02440">
    <property type="entry name" value="AdoMet_MTases"/>
    <property type="match status" value="1"/>
</dbReference>
<dbReference type="AlphaFoldDB" id="A0A2K8PSE4"/>
<name>A0A2K8PSE4_STRLA</name>
<reference evidence="2 3" key="1">
    <citation type="submission" date="2017-11" db="EMBL/GenBank/DDBJ databases">
        <title>Complete genome sequence of Streptomyces lavendulae subsp. lavendulae CCM 3239 (formerly 'Streptomyces aureofaciens CCM 3239'), the producer of the angucycline-type antibiotic auricin.</title>
        <authorList>
            <person name="Busche T."/>
            <person name="Novakova R."/>
            <person name="Al'Dilaimi A."/>
            <person name="Homerova D."/>
            <person name="Feckova L."/>
            <person name="Rezuchova B."/>
            <person name="Mingyar E."/>
            <person name="Csolleiova D."/>
            <person name="Bekeova C."/>
            <person name="Winkler A."/>
            <person name="Sevcikova B."/>
            <person name="Kalinowski J."/>
            <person name="Kormanec J."/>
            <person name="Ruckert C."/>
        </authorList>
    </citation>
    <scope>NUCLEOTIDE SEQUENCE [LARGE SCALE GENOMIC DNA]</scope>
    <source>
        <strain evidence="2 3">CCM 3239</strain>
    </source>
</reference>
<evidence type="ECO:0000313" key="3">
    <source>
        <dbReference type="Proteomes" id="UP000231791"/>
    </source>
</evidence>